<dbReference type="OrthoDB" id="5793589at2"/>
<dbReference type="AlphaFoldDB" id="A0A2A2EVC7"/>
<gene>
    <name evidence="3" type="ORF">CK501_15340</name>
</gene>
<evidence type="ECO:0000259" key="2">
    <source>
        <dbReference type="Pfam" id="PF13490"/>
    </source>
</evidence>
<keyword evidence="1" id="KW-1133">Transmembrane helix</keyword>
<name>A0A2A2EVC7_9GAMM</name>
<keyword evidence="1" id="KW-0812">Transmembrane</keyword>
<feature type="transmembrane region" description="Helical" evidence="1">
    <location>
        <begin position="85"/>
        <end position="105"/>
    </location>
</feature>
<proteinExistence type="predicted"/>
<feature type="domain" description="Putative zinc-finger" evidence="2">
    <location>
        <begin position="4"/>
        <end position="38"/>
    </location>
</feature>
<accession>A0A2A2EVC7</accession>
<evidence type="ECO:0000256" key="1">
    <source>
        <dbReference type="SAM" id="Phobius"/>
    </source>
</evidence>
<reference evidence="3 4" key="1">
    <citation type="submission" date="2017-08" db="EMBL/GenBank/DDBJ databases">
        <title>Halovibrio sewagensis sp. nov., isolated from wastewater of high salinity.</title>
        <authorList>
            <person name="Dong X."/>
            <person name="Zhang G."/>
        </authorList>
    </citation>
    <scope>NUCLEOTIDE SEQUENCE [LARGE SCALE GENOMIC DNA]</scope>
    <source>
        <strain evidence="3 4">YL5-2</strain>
    </source>
</reference>
<evidence type="ECO:0000313" key="4">
    <source>
        <dbReference type="Proteomes" id="UP000218896"/>
    </source>
</evidence>
<dbReference type="RefSeq" id="WP_095618620.1">
    <property type="nucleotide sequence ID" value="NZ_NSKD01000010.1"/>
</dbReference>
<sequence length="213" mass="23197">MMDCEQLIPHIEGYCDGRLDEADRRAVAAHLAECSDCARKVKAEQRWRELLRESPVSEPGSGFETRILEAVHGGGDARRRWSTPVAGAAMAACLVVGLFLGTWFIPRGGDSGPETVVGPVSENNVQTMRLAFDSGEALENVNLTIELPPHVELASFPGERRISWEVDLDKGENLLALPVRTLFPGEGELVARIRHGDRERVFRAPVTSGGEGG</sequence>
<dbReference type="Pfam" id="PF13490">
    <property type="entry name" value="zf-HC2"/>
    <property type="match status" value="1"/>
</dbReference>
<dbReference type="EMBL" id="NSKD01000010">
    <property type="protein sequence ID" value="PAU77086.1"/>
    <property type="molecule type" value="Genomic_DNA"/>
</dbReference>
<protein>
    <recommendedName>
        <fullName evidence="2">Putative zinc-finger domain-containing protein</fullName>
    </recommendedName>
</protein>
<keyword evidence="4" id="KW-1185">Reference proteome</keyword>
<dbReference type="Proteomes" id="UP000218896">
    <property type="component" value="Unassembled WGS sequence"/>
</dbReference>
<dbReference type="Gene3D" id="1.10.10.1320">
    <property type="entry name" value="Anti-sigma factor, zinc-finger domain"/>
    <property type="match status" value="1"/>
</dbReference>
<dbReference type="InterPro" id="IPR041916">
    <property type="entry name" value="Anti_sigma_zinc_sf"/>
</dbReference>
<evidence type="ECO:0000313" key="3">
    <source>
        <dbReference type="EMBL" id="PAU77086.1"/>
    </source>
</evidence>
<keyword evidence="1" id="KW-0472">Membrane</keyword>
<organism evidence="3 4">
    <name type="scientific">Halovibrio salipaludis</name>
    <dbReference type="NCBI Taxonomy" id="2032626"/>
    <lineage>
        <taxon>Bacteria</taxon>
        <taxon>Pseudomonadati</taxon>
        <taxon>Pseudomonadota</taxon>
        <taxon>Gammaproteobacteria</taxon>
        <taxon>Oceanospirillales</taxon>
        <taxon>Halomonadaceae</taxon>
        <taxon>Halovibrio</taxon>
    </lineage>
</organism>
<dbReference type="InterPro" id="IPR027383">
    <property type="entry name" value="Znf_put"/>
</dbReference>
<comment type="caution">
    <text evidence="3">The sequence shown here is derived from an EMBL/GenBank/DDBJ whole genome shotgun (WGS) entry which is preliminary data.</text>
</comment>